<evidence type="ECO:0000259" key="1">
    <source>
        <dbReference type="Pfam" id="PF03372"/>
    </source>
</evidence>
<keyword evidence="2" id="KW-0269">Exonuclease</keyword>
<protein>
    <submittedName>
        <fullName evidence="2">Endonuclease/exonuclease/phosphatase family protein</fullName>
    </submittedName>
</protein>
<dbReference type="GO" id="GO:0004527">
    <property type="term" value="F:exonuclease activity"/>
    <property type="evidence" value="ECO:0007669"/>
    <property type="project" value="UniProtKB-KW"/>
</dbReference>
<feature type="domain" description="Endonuclease/exonuclease/phosphatase" evidence="1">
    <location>
        <begin position="38"/>
        <end position="226"/>
    </location>
</feature>
<keyword evidence="2" id="KW-0255">Endonuclease</keyword>
<dbReference type="PANTHER" id="PTHR11371:SF31">
    <property type="entry name" value="EXTRACELLULAR NUCLEASE"/>
    <property type="match status" value="1"/>
</dbReference>
<evidence type="ECO:0000313" key="3">
    <source>
        <dbReference type="Proteomes" id="UP000004295"/>
    </source>
</evidence>
<dbReference type="Proteomes" id="UP000004295">
    <property type="component" value="Unassembled WGS sequence"/>
</dbReference>
<dbReference type="Pfam" id="PF03372">
    <property type="entry name" value="Exo_endo_phos"/>
    <property type="match status" value="1"/>
</dbReference>
<keyword evidence="2" id="KW-0540">Nuclease</keyword>
<dbReference type="AlphaFoldDB" id="C3J937"/>
<dbReference type="Gene3D" id="3.60.10.10">
    <property type="entry name" value="Endonuclease/exonuclease/phosphatase"/>
    <property type="match status" value="1"/>
</dbReference>
<organism evidence="2 3">
    <name type="scientific">Porphyromonas endodontalis (strain ATCC 35406 / DSM 24491 / JCM 8526 / CCUG 16442 / BCRC 14492 / NCTC 13058 / HG 370)</name>
    <name type="common">Bacteroides endodontalis</name>
    <dbReference type="NCBI Taxonomy" id="553175"/>
    <lineage>
        <taxon>Bacteria</taxon>
        <taxon>Pseudomonadati</taxon>
        <taxon>Bacteroidota</taxon>
        <taxon>Bacteroidia</taxon>
        <taxon>Bacteroidales</taxon>
        <taxon>Porphyromonadaceae</taxon>
        <taxon>Porphyromonas</taxon>
    </lineage>
</organism>
<dbReference type="CDD" id="cd10283">
    <property type="entry name" value="MnuA_DNase1-like"/>
    <property type="match status" value="1"/>
</dbReference>
<dbReference type="InterPro" id="IPR005135">
    <property type="entry name" value="Endo/exonuclease/phosphatase"/>
</dbReference>
<keyword evidence="3" id="KW-1185">Reference proteome</keyword>
<dbReference type="RefSeq" id="WP_004332844.1">
    <property type="nucleotide sequence ID" value="NZ_ACNN01000012.1"/>
</dbReference>
<dbReference type="EMBL" id="ACNN01000012">
    <property type="protein sequence ID" value="EEN83216.1"/>
    <property type="molecule type" value="Genomic_DNA"/>
</dbReference>
<accession>C3J937</accession>
<dbReference type="SUPFAM" id="SSF56219">
    <property type="entry name" value="DNase I-like"/>
    <property type="match status" value="1"/>
</dbReference>
<dbReference type="InterPro" id="IPR036691">
    <property type="entry name" value="Endo/exonu/phosph_ase_sf"/>
</dbReference>
<sequence>MKALDPQPQEVKENLEELLRDLDEKVPPKQLDRNLLIATWNIRGFGDLTRSWMSKEGDSPRRDLHSVHCIAEILRRFDVIAIQEVKSNIRALRDTLKILGDEWSMILTDVNQGSAGNGERMAYLFDTRRVNLSGLAGELVVPDEWRSGVSKNVMQEQFVRSPYAVSFRSKHQTFILVTLHVLYGKKSSDRIKELKGIAQWLSSWAKDINAYHQNLIILGDFNIEARGDLLAETFLSEGLYIPEGLQSKEVSRSIFNDTKFYDQIAWFNGSNGQPKLSLEFVRGGSYDFVATALKNRGLTKQKLSFMLSDHYPLWAEFKL</sequence>
<gene>
    <name evidence="2" type="ORF">POREN0001_0977</name>
</gene>
<comment type="caution">
    <text evidence="2">The sequence shown here is derived from an EMBL/GenBank/DDBJ whole genome shotgun (WGS) entry which is preliminary data.</text>
</comment>
<name>C3J937_POREA</name>
<dbReference type="GO" id="GO:0004519">
    <property type="term" value="F:endonuclease activity"/>
    <property type="evidence" value="ECO:0007669"/>
    <property type="project" value="UniProtKB-KW"/>
</dbReference>
<dbReference type="STRING" id="553175.POREN0001_0977"/>
<evidence type="ECO:0000313" key="2">
    <source>
        <dbReference type="EMBL" id="EEN83216.1"/>
    </source>
</evidence>
<dbReference type="GeneID" id="93366337"/>
<dbReference type="PANTHER" id="PTHR11371">
    <property type="entry name" value="DEOXYRIBONUCLEASE"/>
    <property type="match status" value="1"/>
</dbReference>
<keyword evidence="2" id="KW-0378">Hydrolase</keyword>
<reference evidence="2 3" key="1">
    <citation type="submission" date="2009-04" db="EMBL/GenBank/DDBJ databases">
        <authorList>
            <person name="Sebastian Y."/>
            <person name="Madupu R."/>
            <person name="Durkin A.S."/>
            <person name="Torralba M."/>
            <person name="Methe B."/>
            <person name="Sutton G.G."/>
            <person name="Strausberg R.L."/>
            <person name="Nelson K.E."/>
        </authorList>
    </citation>
    <scope>NUCLEOTIDE SEQUENCE [LARGE SCALE GENOMIC DNA]</scope>
    <source>
        <strain evidence="3">ATCC 35406 / BCRC 14492 / JCM 8526 / NCTC 13058 / HG 370</strain>
    </source>
</reference>
<proteinExistence type="predicted"/>
<dbReference type="eggNOG" id="COG2374">
    <property type="taxonomic scope" value="Bacteria"/>
</dbReference>